<dbReference type="SUPFAM" id="SSF56784">
    <property type="entry name" value="HAD-like"/>
    <property type="match status" value="1"/>
</dbReference>
<dbReference type="InterPro" id="IPR036412">
    <property type="entry name" value="HAD-like_sf"/>
</dbReference>
<dbReference type="InterPro" id="IPR006384">
    <property type="entry name" value="HAD_hydro_PyrdxlP_Pase-like"/>
</dbReference>
<reference evidence="8" key="1">
    <citation type="journal article" date="2020" name="Fungal Divers.">
        <title>Resolving the Mortierellaceae phylogeny through synthesis of multi-gene phylogenetics and phylogenomics.</title>
        <authorList>
            <person name="Vandepol N."/>
            <person name="Liber J."/>
            <person name="Desiro A."/>
            <person name="Na H."/>
            <person name="Kennedy M."/>
            <person name="Barry K."/>
            <person name="Grigoriev I.V."/>
            <person name="Miller A.N."/>
            <person name="O'Donnell K."/>
            <person name="Stajich J.E."/>
            <person name="Bonito G."/>
        </authorList>
    </citation>
    <scope>NUCLEOTIDE SEQUENCE</scope>
    <source>
        <strain evidence="8">NRRL 2769</strain>
    </source>
</reference>
<dbReference type="Gene3D" id="3.40.50.1000">
    <property type="entry name" value="HAD superfamily/HAD-like"/>
    <property type="match status" value="1"/>
</dbReference>
<evidence type="ECO:0000256" key="6">
    <source>
        <dbReference type="PIRSR" id="PIRSR031051-2"/>
    </source>
</evidence>
<dbReference type="PIRSF" id="PIRSF031051">
    <property type="entry name" value="PyrdxlP_Pase_PHOSPHO2"/>
    <property type="match status" value="1"/>
</dbReference>
<keyword evidence="9" id="KW-1185">Reference proteome</keyword>
<feature type="binding site" evidence="7">
    <location>
        <position position="18"/>
    </location>
    <ligand>
        <name>Mg(2+)</name>
        <dbReference type="ChEBI" id="CHEBI:18420"/>
    </ligand>
</feature>
<evidence type="ECO:0008006" key="10">
    <source>
        <dbReference type="Google" id="ProtNLM"/>
    </source>
</evidence>
<evidence type="ECO:0000256" key="1">
    <source>
        <dbReference type="ARBA" id="ARBA00001946"/>
    </source>
</evidence>
<accession>A0A9P6MM09</accession>
<dbReference type="PANTHER" id="PTHR20889:SF12">
    <property type="entry name" value="LP01149P"/>
    <property type="match status" value="1"/>
</dbReference>
<feature type="active site" description="Proton donor" evidence="5">
    <location>
        <position position="20"/>
    </location>
</feature>
<feature type="active site" description="Nucleophile" evidence="5">
    <location>
        <position position="18"/>
    </location>
</feature>
<dbReference type="NCBIfam" id="TIGR01489">
    <property type="entry name" value="DKMTPPase-SF"/>
    <property type="match status" value="1"/>
</dbReference>
<dbReference type="OrthoDB" id="10267182at2759"/>
<evidence type="ECO:0000313" key="8">
    <source>
        <dbReference type="EMBL" id="KAG0006817.1"/>
    </source>
</evidence>
<dbReference type="InterPro" id="IPR023214">
    <property type="entry name" value="HAD_sf"/>
</dbReference>
<protein>
    <recommendedName>
        <fullName evidence="10">Pyridoxal phosphate phosphatase</fullName>
    </recommendedName>
</protein>
<dbReference type="GO" id="GO:0016791">
    <property type="term" value="F:phosphatase activity"/>
    <property type="evidence" value="ECO:0007669"/>
    <property type="project" value="InterPro"/>
</dbReference>
<dbReference type="Pfam" id="PF06888">
    <property type="entry name" value="Put_Phosphatase"/>
    <property type="match status" value="1"/>
</dbReference>
<evidence type="ECO:0000256" key="7">
    <source>
        <dbReference type="PIRSR" id="PIRSR031051-3"/>
    </source>
</evidence>
<keyword evidence="4 7" id="KW-0460">Magnesium</keyword>
<keyword evidence="3" id="KW-0378">Hydrolase</keyword>
<comment type="caution">
    <text evidence="8">The sequence shown here is derived from an EMBL/GenBank/DDBJ whole genome shotgun (WGS) entry which is preliminary data.</text>
</comment>
<keyword evidence="2 7" id="KW-0479">Metal-binding</keyword>
<comment type="cofactor">
    <cofactor evidence="1 7">
        <name>Mg(2+)</name>
        <dbReference type="ChEBI" id="CHEBI:18420"/>
    </cofactor>
</comment>
<evidence type="ECO:0000313" key="9">
    <source>
        <dbReference type="Proteomes" id="UP000703661"/>
    </source>
</evidence>
<dbReference type="InterPro" id="IPR016965">
    <property type="entry name" value="Pase_PHOSPHO-typ"/>
</dbReference>
<dbReference type="Proteomes" id="UP000703661">
    <property type="component" value="Unassembled WGS sequence"/>
</dbReference>
<dbReference type="AlphaFoldDB" id="A0A9P6MM09"/>
<feature type="binding site" evidence="6">
    <location>
        <position position="106"/>
    </location>
    <ligand>
        <name>substrate</name>
    </ligand>
</feature>
<name>A0A9P6MM09_9FUNG</name>
<dbReference type="NCBIfam" id="TIGR01488">
    <property type="entry name" value="HAD-SF-IB"/>
    <property type="match status" value="1"/>
</dbReference>
<evidence type="ECO:0000256" key="4">
    <source>
        <dbReference type="ARBA" id="ARBA00022842"/>
    </source>
</evidence>
<sequence>MLSSTTSKAPAKRLFVFDFDWTLIETDSDNWVFEHLCEELYQVQLEAVGKVQWTDLQQRLLGGLFERGISREDIERTLSHIPFAPEMIEALKLMKSQGSELYILSDANTVYIETVLRAYNIDHLFTEVITNPAKFDERGRLNVVRFHGLDKEPHRCPLPCQPNLCKGREIQKLIDSQSWDQVVYMGDSTNDFCPSTRLQSKDVVLARCSLLLEKEIKENPQMVKANVVYWDNARDVLQATKAILGASSSSSSSAASNKSASRTKIPEVLSVMESSDSKIYAQAVKA</sequence>
<dbReference type="EMBL" id="JAAAID010002546">
    <property type="protein sequence ID" value="KAG0006817.1"/>
    <property type="molecule type" value="Genomic_DNA"/>
</dbReference>
<gene>
    <name evidence="8" type="ORF">BGZ80_005127</name>
</gene>
<evidence type="ECO:0000256" key="3">
    <source>
        <dbReference type="ARBA" id="ARBA00022801"/>
    </source>
</evidence>
<organism evidence="8 9">
    <name type="scientific">Entomortierella chlamydospora</name>
    <dbReference type="NCBI Taxonomy" id="101097"/>
    <lineage>
        <taxon>Eukaryota</taxon>
        <taxon>Fungi</taxon>
        <taxon>Fungi incertae sedis</taxon>
        <taxon>Mucoromycota</taxon>
        <taxon>Mortierellomycotina</taxon>
        <taxon>Mortierellomycetes</taxon>
        <taxon>Mortierellales</taxon>
        <taxon>Mortierellaceae</taxon>
        <taxon>Entomortierella</taxon>
    </lineage>
</organism>
<feature type="binding site" evidence="7">
    <location>
        <position position="187"/>
    </location>
    <ligand>
        <name>Mg(2+)</name>
        <dbReference type="ChEBI" id="CHEBI:18420"/>
    </ligand>
</feature>
<feature type="binding site" evidence="7">
    <location>
        <position position="20"/>
    </location>
    <ligand>
        <name>Mg(2+)</name>
        <dbReference type="ChEBI" id="CHEBI:18420"/>
    </ligand>
</feature>
<dbReference type="PANTHER" id="PTHR20889">
    <property type="entry name" value="PHOSPHATASE, ORPHAN 1, 2"/>
    <property type="match status" value="1"/>
</dbReference>
<proteinExistence type="predicted"/>
<feature type="binding site" evidence="6">
    <location>
        <position position="29"/>
    </location>
    <ligand>
        <name>substrate</name>
    </ligand>
</feature>
<dbReference type="GO" id="GO:0046872">
    <property type="term" value="F:metal ion binding"/>
    <property type="evidence" value="ECO:0007669"/>
    <property type="project" value="UniProtKB-KW"/>
</dbReference>
<evidence type="ECO:0000256" key="2">
    <source>
        <dbReference type="ARBA" id="ARBA00022723"/>
    </source>
</evidence>
<evidence type="ECO:0000256" key="5">
    <source>
        <dbReference type="PIRSR" id="PIRSR031051-1"/>
    </source>
</evidence>